<dbReference type="EMBL" id="SZYD01000013">
    <property type="protein sequence ID" value="KAD4384227.1"/>
    <property type="molecule type" value="Genomic_DNA"/>
</dbReference>
<gene>
    <name evidence="1" type="ORF">E3N88_24395</name>
</gene>
<organism evidence="1 2">
    <name type="scientific">Mikania micrantha</name>
    <name type="common">bitter vine</name>
    <dbReference type="NCBI Taxonomy" id="192012"/>
    <lineage>
        <taxon>Eukaryota</taxon>
        <taxon>Viridiplantae</taxon>
        <taxon>Streptophyta</taxon>
        <taxon>Embryophyta</taxon>
        <taxon>Tracheophyta</taxon>
        <taxon>Spermatophyta</taxon>
        <taxon>Magnoliopsida</taxon>
        <taxon>eudicotyledons</taxon>
        <taxon>Gunneridae</taxon>
        <taxon>Pentapetalae</taxon>
        <taxon>asterids</taxon>
        <taxon>campanulids</taxon>
        <taxon>Asterales</taxon>
        <taxon>Asteraceae</taxon>
        <taxon>Asteroideae</taxon>
        <taxon>Heliantheae alliance</taxon>
        <taxon>Eupatorieae</taxon>
        <taxon>Mikania</taxon>
    </lineage>
</organism>
<name>A0A5N6N2B7_9ASTR</name>
<evidence type="ECO:0000313" key="1">
    <source>
        <dbReference type="EMBL" id="KAD4384227.1"/>
    </source>
</evidence>
<dbReference type="AlphaFoldDB" id="A0A5N6N2B7"/>
<accession>A0A5N6N2B7</accession>
<proteinExistence type="predicted"/>
<protein>
    <submittedName>
        <fullName evidence="1">Uncharacterized protein</fullName>
    </submittedName>
</protein>
<evidence type="ECO:0000313" key="2">
    <source>
        <dbReference type="Proteomes" id="UP000326396"/>
    </source>
</evidence>
<reference evidence="1 2" key="1">
    <citation type="submission" date="2019-05" db="EMBL/GenBank/DDBJ databases">
        <title>Mikania micrantha, genome provides insights into the molecular mechanism of rapid growth.</title>
        <authorList>
            <person name="Liu B."/>
        </authorList>
    </citation>
    <scope>NUCLEOTIDE SEQUENCE [LARGE SCALE GENOMIC DNA]</scope>
    <source>
        <strain evidence="1">NLD-2019</strain>
        <tissue evidence="1">Leaf</tissue>
    </source>
</reference>
<sequence length="99" mass="10715">MEVGSGRGTWVKSWFGSSVSYCLAYGSIMRHFMDWVIVWFVDRVVIWVMGQVMVGGDGGGGAAAVVPEEEQLAGGGEPEMGCGNGRETPMWVLKNLEEV</sequence>
<comment type="caution">
    <text evidence="1">The sequence shown here is derived from an EMBL/GenBank/DDBJ whole genome shotgun (WGS) entry which is preliminary data.</text>
</comment>
<keyword evidence="2" id="KW-1185">Reference proteome</keyword>
<dbReference type="Proteomes" id="UP000326396">
    <property type="component" value="Linkage Group LG3"/>
</dbReference>